<dbReference type="VEuPathDB" id="FungiDB:An14g04570"/>
<name>A0AAJ8BTV6_ASPNG</name>
<reference evidence="1" key="1">
    <citation type="submission" date="2025-02" db="EMBL/GenBank/DDBJ databases">
        <authorList>
            <consortium name="NCBI Genome Project"/>
        </authorList>
    </citation>
    <scope>NUCLEOTIDE SEQUENCE</scope>
</reference>
<reference evidence="1" key="2">
    <citation type="submission" date="2025-08" db="UniProtKB">
        <authorList>
            <consortium name="RefSeq"/>
        </authorList>
    </citation>
    <scope>IDENTIFICATION</scope>
</reference>
<gene>
    <name evidence="1" type="ORF">An14g04570</name>
</gene>
<dbReference type="RefSeq" id="XP_059602311.1">
    <property type="nucleotide sequence ID" value="XM_059744242.1"/>
</dbReference>
<evidence type="ECO:0000313" key="1">
    <source>
        <dbReference type="RefSeq" id="XP_059602311.1"/>
    </source>
</evidence>
<dbReference type="GeneID" id="84593001"/>
<organism evidence="1">
    <name type="scientific">Aspergillus niger</name>
    <dbReference type="NCBI Taxonomy" id="5061"/>
    <lineage>
        <taxon>Eukaryota</taxon>
        <taxon>Fungi</taxon>
        <taxon>Dikarya</taxon>
        <taxon>Ascomycota</taxon>
        <taxon>Pezizomycotina</taxon>
        <taxon>Eurotiomycetes</taxon>
        <taxon>Eurotiomycetidae</taxon>
        <taxon>Eurotiales</taxon>
        <taxon>Aspergillaceae</taxon>
        <taxon>Aspergillus</taxon>
        <taxon>Aspergillus subgen. Circumdati</taxon>
    </lineage>
</organism>
<sequence length="94" mass="9962">MTVLHCMCAAQGLQASNHVRAAISGVVIASRLYYLIAAWLIASSVSQSVGQQPISAFPSPHASQGFAGFQSRCLGGLIRCAEGLWFFFPSLISC</sequence>
<proteinExistence type="predicted"/>
<dbReference type="AlphaFoldDB" id="A0AAJ8BTV6"/>
<accession>A0AAJ8BTV6</accession>
<dbReference type="KEGG" id="ang:An14g04570"/>
<protein>
    <submittedName>
        <fullName evidence="1">Uncharacterized protein</fullName>
    </submittedName>
</protein>